<dbReference type="GO" id="GO:0000976">
    <property type="term" value="F:transcription cis-regulatory region binding"/>
    <property type="evidence" value="ECO:0000318"/>
    <property type="project" value="GO_Central"/>
</dbReference>
<dbReference type="GO" id="GO:0006355">
    <property type="term" value="P:regulation of DNA-templated transcription"/>
    <property type="evidence" value="ECO:0000318"/>
    <property type="project" value="GO_Central"/>
</dbReference>
<keyword evidence="1" id="KW-0805">Transcription regulation</keyword>
<evidence type="ECO:0000259" key="5">
    <source>
        <dbReference type="PROSITE" id="PS51005"/>
    </source>
</evidence>
<dbReference type="PANTHER" id="PTHR31079:SF2">
    <property type="entry name" value="NAC DOMAIN CONTAINING PROTEIN 44-RELATED"/>
    <property type="match status" value="1"/>
</dbReference>
<name>A0A022R445_ERYGU</name>
<protein>
    <recommendedName>
        <fullName evidence="5">NAC domain-containing protein</fullName>
    </recommendedName>
</protein>
<organism evidence="6 7">
    <name type="scientific">Erythranthe guttata</name>
    <name type="common">Yellow monkey flower</name>
    <name type="synonym">Mimulus guttatus</name>
    <dbReference type="NCBI Taxonomy" id="4155"/>
    <lineage>
        <taxon>Eukaryota</taxon>
        <taxon>Viridiplantae</taxon>
        <taxon>Streptophyta</taxon>
        <taxon>Embryophyta</taxon>
        <taxon>Tracheophyta</taxon>
        <taxon>Spermatophyta</taxon>
        <taxon>Magnoliopsida</taxon>
        <taxon>eudicotyledons</taxon>
        <taxon>Gunneridae</taxon>
        <taxon>Pentapetalae</taxon>
        <taxon>asterids</taxon>
        <taxon>lamiids</taxon>
        <taxon>Lamiales</taxon>
        <taxon>Phrymaceae</taxon>
        <taxon>Erythranthe</taxon>
    </lineage>
</organism>
<evidence type="ECO:0000256" key="1">
    <source>
        <dbReference type="ARBA" id="ARBA00023015"/>
    </source>
</evidence>
<evidence type="ECO:0000256" key="2">
    <source>
        <dbReference type="ARBA" id="ARBA00023125"/>
    </source>
</evidence>
<reference evidence="6 7" key="1">
    <citation type="journal article" date="2013" name="Proc. Natl. Acad. Sci. U.S.A.">
        <title>Fine-scale variation in meiotic recombination in Mimulus inferred from population shotgun sequencing.</title>
        <authorList>
            <person name="Hellsten U."/>
            <person name="Wright K.M."/>
            <person name="Jenkins J."/>
            <person name="Shu S."/>
            <person name="Yuan Y."/>
            <person name="Wessler S.R."/>
            <person name="Schmutz J."/>
            <person name="Willis J.H."/>
            <person name="Rokhsar D.S."/>
        </authorList>
    </citation>
    <scope>NUCLEOTIDE SEQUENCE [LARGE SCALE GENOMIC DNA]</scope>
    <source>
        <strain evidence="7">cv. DUN x IM62</strain>
    </source>
</reference>
<dbReference type="Gene3D" id="2.170.150.80">
    <property type="entry name" value="NAC domain"/>
    <property type="match status" value="1"/>
</dbReference>
<evidence type="ECO:0000313" key="7">
    <source>
        <dbReference type="Proteomes" id="UP000030748"/>
    </source>
</evidence>
<dbReference type="SUPFAM" id="SSF101941">
    <property type="entry name" value="NAC domain"/>
    <property type="match status" value="1"/>
</dbReference>
<evidence type="ECO:0000256" key="4">
    <source>
        <dbReference type="ARBA" id="ARBA00023242"/>
    </source>
</evidence>
<dbReference type="InterPro" id="IPR036093">
    <property type="entry name" value="NAC_dom_sf"/>
</dbReference>
<evidence type="ECO:0000256" key="3">
    <source>
        <dbReference type="ARBA" id="ARBA00023163"/>
    </source>
</evidence>
<evidence type="ECO:0000313" key="6">
    <source>
        <dbReference type="EMBL" id="EYU34749.1"/>
    </source>
</evidence>
<dbReference type="EMBL" id="KI630674">
    <property type="protein sequence ID" value="EYU34749.1"/>
    <property type="molecule type" value="Genomic_DNA"/>
</dbReference>
<dbReference type="eggNOG" id="ENOG502QUZ8">
    <property type="taxonomic scope" value="Eukaryota"/>
</dbReference>
<dbReference type="AlphaFoldDB" id="A0A022R445"/>
<sequence length="289" mass="32331">MDSRAWIIDSRGLAKKVKNAGISTANQINDCGANWQCPNCQYLIDNSDTSHEWPGLPAGVKFDPSDVELLEHLAAKCGVGFEGPHMFIDEFIPTLEGDEGICYTHPENLPGAKKDGTSFHFFYRIVNAYASGQRKRRRIEDQERTIKAAHVRWHKTGKTKSVKENGVQKGFKKIMVLYAGSKTGSKPGKCNWVMHQYHLGSDEDEREGEYVDEMEAVDLSGGESLLCNEIIGSYGAFDDLRPNYPQVGGDFTCGIADLENIELDTPPDFQLNDLQFASQDSVFDWLDRL</sequence>
<dbReference type="InterPro" id="IPR003441">
    <property type="entry name" value="NAC-dom"/>
</dbReference>
<dbReference type="GO" id="GO:0003700">
    <property type="term" value="F:DNA-binding transcription factor activity"/>
    <property type="evidence" value="ECO:0007669"/>
    <property type="project" value="InterPro"/>
</dbReference>
<dbReference type="Pfam" id="PF02365">
    <property type="entry name" value="NAM"/>
    <property type="match status" value="1"/>
</dbReference>
<dbReference type="Proteomes" id="UP000030748">
    <property type="component" value="Unassembled WGS sequence"/>
</dbReference>
<dbReference type="FunFam" id="2.170.150.80:FF:000009">
    <property type="entry name" value="NAC domain-containing protein 8"/>
    <property type="match status" value="1"/>
</dbReference>
<dbReference type="InterPro" id="IPR044799">
    <property type="entry name" value="SOG1-like"/>
</dbReference>
<feature type="domain" description="NAC" evidence="5">
    <location>
        <begin position="56"/>
        <end position="232"/>
    </location>
</feature>
<keyword evidence="7" id="KW-1185">Reference proteome</keyword>
<proteinExistence type="predicted"/>
<dbReference type="STRING" id="4155.A0A022R445"/>
<dbReference type="PANTHER" id="PTHR31079">
    <property type="entry name" value="NAC DOMAIN-CONTAINING PROTEIN 73"/>
    <property type="match status" value="1"/>
</dbReference>
<accession>A0A022R445</accession>
<keyword evidence="3" id="KW-0804">Transcription</keyword>
<keyword evidence="4" id="KW-0539">Nucleus</keyword>
<dbReference type="PROSITE" id="PS51005">
    <property type="entry name" value="NAC"/>
    <property type="match status" value="1"/>
</dbReference>
<dbReference type="GO" id="GO:0005634">
    <property type="term" value="C:nucleus"/>
    <property type="evidence" value="ECO:0000318"/>
    <property type="project" value="GO_Central"/>
</dbReference>
<gene>
    <name evidence="6" type="ORF">MIMGU_mgv1a023855mg</name>
</gene>
<keyword evidence="2" id="KW-0238">DNA-binding</keyword>